<dbReference type="PANTHER" id="PTHR40841">
    <property type="entry name" value="SIDEROPHORE TRIACETYLFUSARININE C ESTERASE"/>
    <property type="match status" value="1"/>
</dbReference>
<gene>
    <name evidence="3" type="ORF">LCGC14_1045030</name>
</gene>
<evidence type="ECO:0008006" key="4">
    <source>
        <dbReference type="Google" id="ProtNLM"/>
    </source>
</evidence>
<evidence type="ECO:0000313" key="3">
    <source>
        <dbReference type="EMBL" id="KKN09597.1"/>
    </source>
</evidence>
<evidence type="ECO:0000256" key="2">
    <source>
        <dbReference type="ARBA" id="ARBA00022801"/>
    </source>
</evidence>
<proteinExistence type="inferred from homology"/>
<comment type="similarity">
    <text evidence="1">Belongs to the esterase D family.</text>
</comment>
<protein>
    <recommendedName>
        <fullName evidence="4">Esterase</fullName>
    </recommendedName>
</protein>
<dbReference type="SUPFAM" id="SSF53474">
    <property type="entry name" value="alpha/beta-Hydrolases"/>
    <property type="match status" value="1"/>
</dbReference>
<sequence>MQQPFYSSRFLASLLMFFSGALFGWPAMASPALENEPAVTLTGTLEWQMQNEQSQPYRILISKPEGDVPYTGGYPVLYVLDANAYFPSFHAAKRAQKQYRHAIIVGIAYPGDEPLNFLRRAYDFSPPVPDDRNTPPQGGQDELLDFLQHQVMPAVAERFPVDTGQQSLFGHSFGGMFSIYALFTRPALFDHIVAASPSLWWYDRYLLTPERPFIEDVAQGKIDATHLSLALIVGERDSPQEIQDAQALQQRLQPLSVWGMRSSVHIEPGEDHMAVPFKIESRVLQEVLTTRRR</sequence>
<dbReference type="InterPro" id="IPR029058">
    <property type="entry name" value="AB_hydrolase_fold"/>
</dbReference>
<dbReference type="GO" id="GO:0016788">
    <property type="term" value="F:hydrolase activity, acting on ester bonds"/>
    <property type="evidence" value="ECO:0007669"/>
    <property type="project" value="TreeGrafter"/>
</dbReference>
<organism evidence="3">
    <name type="scientific">marine sediment metagenome</name>
    <dbReference type="NCBI Taxonomy" id="412755"/>
    <lineage>
        <taxon>unclassified sequences</taxon>
        <taxon>metagenomes</taxon>
        <taxon>ecological metagenomes</taxon>
    </lineage>
</organism>
<dbReference type="InterPro" id="IPR000801">
    <property type="entry name" value="Esterase-like"/>
</dbReference>
<dbReference type="Pfam" id="PF00756">
    <property type="entry name" value="Esterase"/>
    <property type="match status" value="1"/>
</dbReference>
<reference evidence="3" key="1">
    <citation type="journal article" date="2015" name="Nature">
        <title>Complex archaea that bridge the gap between prokaryotes and eukaryotes.</title>
        <authorList>
            <person name="Spang A."/>
            <person name="Saw J.H."/>
            <person name="Jorgensen S.L."/>
            <person name="Zaremba-Niedzwiedzka K."/>
            <person name="Martijn J."/>
            <person name="Lind A.E."/>
            <person name="van Eijk R."/>
            <person name="Schleper C."/>
            <person name="Guy L."/>
            <person name="Ettema T.J."/>
        </authorList>
    </citation>
    <scope>NUCLEOTIDE SEQUENCE</scope>
</reference>
<evidence type="ECO:0000256" key="1">
    <source>
        <dbReference type="ARBA" id="ARBA00005622"/>
    </source>
</evidence>
<name>A0A0F9NCA4_9ZZZZ</name>
<dbReference type="PANTHER" id="PTHR40841:SF2">
    <property type="entry name" value="SIDEROPHORE-DEGRADING ESTERASE (EUROFUNG)"/>
    <property type="match status" value="1"/>
</dbReference>
<keyword evidence="2" id="KW-0378">Hydrolase</keyword>
<accession>A0A0F9NCA4</accession>
<dbReference type="EMBL" id="LAZR01004329">
    <property type="protein sequence ID" value="KKN09597.1"/>
    <property type="molecule type" value="Genomic_DNA"/>
</dbReference>
<dbReference type="AlphaFoldDB" id="A0A0F9NCA4"/>
<comment type="caution">
    <text evidence="3">The sequence shown here is derived from an EMBL/GenBank/DDBJ whole genome shotgun (WGS) entry which is preliminary data.</text>
</comment>
<dbReference type="Gene3D" id="3.40.50.1820">
    <property type="entry name" value="alpha/beta hydrolase"/>
    <property type="match status" value="1"/>
</dbReference>
<dbReference type="InterPro" id="IPR052558">
    <property type="entry name" value="Siderophore_Hydrolase_D"/>
</dbReference>